<name>A0A8J3ZXW0_9ACTN</name>
<sequence>MTRRVVIALLGPVPWAPPGTDPATWRRALAEDVVDLIAALAAADAAIAIRPRERGLAAEVAWPRMPVYDADTPRAALDAAAADGYEQAAVLAGDAPDVPGLLVGKLLQPLTTRHAAVAPSTSGGLLGIAARTPVPEWFPDLDLDAAAPADLRDAAPRRAMVAVTPAWHRLRGPADLARLDPALDGWDTTRALLGG</sequence>
<keyword evidence="2" id="KW-1185">Reference proteome</keyword>
<proteinExistence type="predicted"/>
<dbReference type="EMBL" id="BOPH01000073">
    <property type="protein sequence ID" value="GIJ70208.1"/>
    <property type="molecule type" value="Genomic_DNA"/>
</dbReference>
<dbReference type="InterPro" id="IPR029044">
    <property type="entry name" value="Nucleotide-diphossugar_trans"/>
</dbReference>
<accession>A0A8J3ZXW0</accession>
<comment type="caution">
    <text evidence="1">The sequence shown here is derived from an EMBL/GenBank/DDBJ whole genome shotgun (WGS) entry which is preliminary data.</text>
</comment>
<evidence type="ECO:0000313" key="1">
    <source>
        <dbReference type="EMBL" id="GIJ70208.1"/>
    </source>
</evidence>
<reference evidence="1" key="1">
    <citation type="submission" date="2021-01" db="EMBL/GenBank/DDBJ databases">
        <title>Whole genome shotgun sequence of Virgisporangium ochraceum NBRC 16418.</title>
        <authorList>
            <person name="Komaki H."/>
            <person name="Tamura T."/>
        </authorList>
    </citation>
    <scope>NUCLEOTIDE SEQUENCE</scope>
    <source>
        <strain evidence="1">NBRC 16418</strain>
    </source>
</reference>
<dbReference type="SUPFAM" id="SSF53448">
    <property type="entry name" value="Nucleotide-diphospho-sugar transferases"/>
    <property type="match status" value="1"/>
</dbReference>
<dbReference type="Proteomes" id="UP000635606">
    <property type="component" value="Unassembled WGS sequence"/>
</dbReference>
<dbReference type="AlphaFoldDB" id="A0A8J3ZXW0"/>
<evidence type="ECO:0000313" key="2">
    <source>
        <dbReference type="Proteomes" id="UP000635606"/>
    </source>
</evidence>
<dbReference type="RefSeq" id="WP_203930112.1">
    <property type="nucleotide sequence ID" value="NZ_BOPH01000073.1"/>
</dbReference>
<organism evidence="1 2">
    <name type="scientific">Virgisporangium ochraceum</name>
    <dbReference type="NCBI Taxonomy" id="65505"/>
    <lineage>
        <taxon>Bacteria</taxon>
        <taxon>Bacillati</taxon>
        <taxon>Actinomycetota</taxon>
        <taxon>Actinomycetes</taxon>
        <taxon>Micromonosporales</taxon>
        <taxon>Micromonosporaceae</taxon>
        <taxon>Virgisporangium</taxon>
    </lineage>
</organism>
<dbReference type="Gene3D" id="3.90.550.10">
    <property type="entry name" value="Spore Coat Polysaccharide Biosynthesis Protein SpsA, Chain A"/>
    <property type="match status" value="1"/>
</dbReference>
<protein>
    <submittedName>
        <fullName evidence="1">Uncharacterized protein</fullName>
    </submittedName>
</protein>
<gene>
    <name evidence="1" type="ORF">Voc01_051250</name>
</gene>